<dbReference type="InterPro" id="IPR011009">
    <property type="entry name" value="Kinase-like_dom_sf"/>
</dbReference>
<dbReference type="SUPFAM" id="SSF56112">
    <property type="entry name" value="Protein kinase-like (PK-like)"/>
    <property type="match status" value="1"/>
</dbReference>
<feature type="compositionally biased region" description="Acidic residues" evidence="9">
    <location>
        <begin position="562"/>
        <end position="579"/>
    </location>
</feature>
<comment type="caution">
    <text evidence="11">The sequence shown here is derived from an EMBL/GenBank/DDBJ whole genome shotgun (WGS) entry which is preliminary data.</text>
</comment>
<feature type="compositionally biased region" description="Polar residues" evidence="9">
    <location>
        <begin position="550"/>
        <end position="559"/>
    </location>
</feature>
<evidence type="ECO:0000256" key="2">
    <source>
        <dbReference type="ARBA" id="ARBA00022527"/>
    </source>
</evidence>
<dbReference type="PROSITE" id="PS50011">
    <property type="entry name" value="PROTEIN_KINASE_DOM"/>
    <property type="match status" value="1"/>
</dbReference>
<keyword evidence="4" id="KW-0547">Nucleotide-binding</keyword>
<dbReference type="HOGENOM" id="CLU_012259_1_0_1"/>
<protein>
    <recommendedName>
        <fullName evidence="1">non-specific serine/threonine protein kinase</fullName>
        <ecNumber evidence="1">2.7.11.1</ecNumber>
    </recommendedName>
</protein>
<dbReference type="GeneID" id="19191847"/>
<sequence length="677" mass="77490">MPVQGKRLDGSPFEVLGLTDRIDSADAYEFHVPFHSRALQERQAPRDFDQLWHDDRTVRGAFAKETDAKVFMSRWLLFEDDQKDDEEWGPIRLLGKGGYGMVGLWQKRNDKNQIIDEVVCKETEYVEKKTRVNEIEVDPRAYPRILTEAAIHSDINATHPGVSPHLRKYKFISHATRGQKGRYRFYLEYCPYGSLHHLGRLYRCWNTYLPEVFIWHVFYSLAKACEALRNTPPLNSKAIKEEYFENLVHDELFCLHLDWKPENILLGYPREGEEYPSALLNDYGISMYTTSKEGQRRLNPGLIWWRGTRSHKAPEQIHFGVNWEIPPDGGWIRSQDDQNRELPWKRAAVLREVENTQPNADVLFDHSMNIYGVGHTMFDVVTLAASAKHLSRIRAKSLRRFQQNGNHQISHVYTKKPGVYSSRLRHLIHRCLDPDPTNRPTQLELMDETRRGLRLAVKRAKRDKKFPAKVCFRADEINDMPLGDAGFQPLSKELKNLIESQFVDPDAPKLKLPAQKYGVFPAAWFNPSWKAMYSQRGPHDRWFNGLHGNGNASSLSSHEANVDSDSDDDDDDDDEDNGDDGNGGGGATQDARSNAPSPEGPNSPNQTPLLPPPLPEQEQQSANRPQTLQRSILRSDERNVAGAYVAPRSPPRKQVRFALRNGNLDEARSTVKEDGNV</sequence>
<evidence type="ECO:0000259" key="10">
    <source>
        <dbReference type="PROSITE" id="PS50011"/>
    </source>
</evidence>
<accession>W9WQ77</accession>
<keyword evidence="3" id="KW-0808">Transferase</keyword>
<feature type="region of interest" description="Disordered" evidence="9">
    <location>
        <begin position="544"/>
        <end position="655"/>
    </location>
</feature>
<dbReference type="PANTHER" id="PTHR43671">
    <property type="entry name" value="SERINE/THREONINE-PROTEIN KINASE NEK"/>
    <property type="match status" value="1"/>
</dbReference>
<name>W9WQ77_9EURO</name>
<dbReference type="GO" id="GO:0004674">
    <property type="term" value="F:protein serine/threonine kinase activity"/>
    <property type="evidence" value="ECO:0007669"/>
    <property type="project" value="UniProtKB-KW"/>
</dbReference>
<evidence type="ECO:0000256" key="3">
    <source>
        <dbReference type="ARBA" id="ARBA00022679"/>
    </source>
</evidence>
<dbReference type="GO" id="GO:0005524">
    <property type="term" value="F:ATP binding"/>
    <property type="evidence" value="ECO:0007669"/>
    <property type="project" value="UniProtKB-KW"/>
</dbReference>
<dbReference type="PANTHER" id="PTHR43671:SF98">
    <property type="entry name" value="SERINE_THREONINE-PROTEIN KINASE NEK11"/>
    <property type="match status" value="1"/>
</dbReference>
<dbReference type="Proteomes" id="UP000019471">
    <property type="component" value="Unassembled WGS sequence"/>
</dbReference>
<comment type="catalytic activity">
    <reaction evidence="7">
        <text>L-threonyl-[protein] + ATP = O-phospho-L-threonyl-[protein] + ADP + H(+)</text>
        <dbReference type="Rhea" id="RHEA:46608"/>
        <dbReference type="Rhea" id="RHEA-COMP:11060"/>
        <dbReference type="Rhea" id="RHEA-COMP:11605"/>
        <dbReference type="ChEBI" id="CHEBI:15378"/>
        <dbReference type="ChEBI" id="CHEBI:30013"/>
        <dbReference type="ChEBI" id="CHEBI:30616"/>
        <dbReference type="ChEBI" id="CHEBI:61977"/>
        <dbReference type="ChEBI" id="CHEBI:456216"/>
        <dbReference type="EC" id="2.7.11.1"/>
    </reaction>
</comment>
<dbReference type="eggNOG" id="KOG0591">
    <property type="taxonomic scope" value="Eukaryota"/>
</dbReference>
<dbReference type="InterPro" id="IPR000719">
    <property type="entry name" value="Prot_kinase_dom"/>
</dbReference>
<keyword evidence="6" id="KW-0067">ATP-binding</keyword>
<evidence type="ECO:0000256" key="1">
    <source>
        <dbReference type="ARBA" id="ARBA00012513"/>
    </source>
</evidence>
<reference evidence="11 12" key="1">
    <citation type="submission" date="2013-03" db="EMBL/GenBank/DDBJ databases">
        <title>The Genome Sequence of Cladophialophora psammophila CBS 110553.</title>
        <authorList>
            <consortium name="The Broad Institute Genomics Platform"/>
            <person name="Cuomo C."/>
            <person name="de Hoog S."/>
            <person name="Gorbushina A."/>
            <person name="Walker B."/>
            <person name="Young S.K."/>
            <person name="Zeng Q."/>
            <person name="Gargeya S."/>
            <person name="Fitzgerald M."/>
            <person name="Haas B."/>
            <person name="Abouelleil A."/>
            <person name="Allen A.W."/>
            <person name="Alvarado L."/>
            <person name="Arachchi H.M."/>
            <person name="Berlin A.M."/>
            <person name="Chapman S.B."/>
            <person name="Gainer-Dewar J."/>
            <person name="Goldberg J."/>
            <person name="Griggs A."/>
            <person name="Gujja S."/>
            <person name="Hansen M."/>
            <person name="Howarth C."/>
            <person name="Imamovic A."/>
            <person name="Ireland A."/>
            <person name="Larimer J."/>
            <person name="McCowan C."/>
            <person name="Murphy C."/>
            <person name="Pearson M."/>
            <person name="Poon T.W."/>
            <person name="Priest M."/>
            <person name="Roberts A."/>
            <person name="Saif S."/>
            <person name="Shea T."/>
            <person name="Sisk P."/>
            <person name="Sykes S."/>
            <person name="Wortman J."/>
            <person name="Nusbaum C."/>
            <person name="Birren B."/>
        </authorList>
    </citation>
    <scope>NUCLEOTIDE SEQUENCE [LARGE SCALE GENOMIC DNA]</scope>
    <source>
        <strain evidence="11 12">CBS 110553</strain>
    </source>
</reference>
<dbReference type="OrthoDB" id="310217at2759"/>
<evidence type="ECO:0000256" key="6">
    <source>
        <dbReference type="ARBA" id="ARBA00022840"/>
    </source>
</evidence>
<dbReference type="EC" id="2.7.11.1" evidence="1"/>
<keyword evidence="2 11" id="KW-0723">Serine/threonine-protein kinase</keyword>
<feature type="compositionally biased region" description="Polar residues" evidence="9">
    <location>
        <begin position="622"/>
        <end position="632"/>
    </location>
</feature>
<evidence type="ECO:0000256" key="9">
    <source>
        <dbReference type="SAM" id="MobiDB-lite"/>
    </source>
</evidence>
<keyword evidence="5 11" id="KW-0418">Kinase</keyword>
<dbReference type="InterPro" id="IPR050660">
    <property type="entry name" value="NEK_Ser/Thr_kinase"/>
</dbReference>
<dbReference type="STRING" id="1182543.W9WQ77"/>
<dbReference type="EMBL" id="AMGX01000010">
    <property type="protein sequence ID" value="EXJ70068.1"/>
    <property type="molecule type" value="Genomic_DNA"/>
</dbReference>
<proteinExistence type="predicted"/>
<dbReference type="Gene3D" id="1.10.510.10">
    <property type="entry name" value="Transferase(Phosphotransferase) domain 1"/>
    <property type="match status" value="1"/>
</dbReference>
<evidence type="ECO:0000256" key="5">
    <source>
        <dbReference type="ARBA" id="ARBA00022777"/>
    </source>
</evidence>
<evidence type="ECO:0000256" key="4">
    <source>
        <dbReference type="ARBA" id="ARBA00022741"/>
    </source>
</evidence>
<comment type="catalytic activity">
    <reaction evidence="8">
        <text>L-seryl-[protein] + ATP = O-phospho-L-seryl-[protein] + ADP + H(+)</text>
        <dbReference type="Rhea" id="RHEA:17989"/>
        <dbReference type="Rhea" id="RHEA-COMP:9863"/>
        <dbReference type="Rhea" id="RHEA-COMP:11604"/>
        <dbReference type="ChEBI" id="CHEBI:15378"/>
        <dbReference type="ChEBI" id="CHEBI:29999"/>
        <dbReference type="ChEBI" id="CHEBI:30616"/>
        <dbReference type="ChEBI" id="CHEBI:83421"/>
        <dbReference type="ChEBI" id="CHEBI:456216"/>
        <dbReference type="EC" id="2.7.11.1"/>
    </reaction>
</comment>
<organism evidence="11 12">
    <name type="scientific">Cladophialophora psammophila CBS 110553</name>
    <dbReference type="NCBI Taxonomy" id="1182543"/>
    <lineage>
        <taxon>Eukaryota</taxon>
        <taxon>Fungi</taxon>
        <taxon>Dikarya</taxon>
        <taxon>Ascomycota</taxon>
        <taxon>Pezizomycotina</taxon>
        <taxon>Eurotiomycetes</taxon>
        <taxon>Chaetothyriomycetidae</taxon>
        <taxon>Chaetothyriales</taxon>
        <taxon>Herpotrichiellaceae</taxon>
        <taxon>Cladophialophora</taxon>
    </lineage>
</organism>
<evidence type="ECO:0000256" key="8">
    <source>
        <dbReference type="ARBA" id="ARBA00048679"/>
    </source>
</evidence>
<gene>
    <name evidence="11" type="ORF">A1O5_07141</name>
</gene>
<dbReference type="AlphaFoldDB" id="W9WQ77"/>
<evidence type="ECO:0000313" key="11">
    <source>
        <dbReference type="EMBL" id="EXJ70068.1"/>
    </source>
</evidence>
<keyword evidence="12" id="KW-1185">Reference proteome</keyword>
<evidence type="ECO:0000256" key="7">
    <source>
        <dbReference type="ARBA" id="ARBA00047899"/>
    </source>
</evidence>
<feature type="domain" description="Protein kinase" evidence="10">
    <location>
        <begin position="88"/>
        <end position="453"/>
    </location>
</feature>
<dbReference type="SMART" id="SM00220">
    <property type="entry name" value="S_TKc"/>
    <property type="match status" value="1"/>
</dbReference>
<evidence type="ECO:0000313" key="12">
    <source>
        <dbReference type="Proteomes" id="UP000019471"/>
    </source>
</evidence>
<dbReference type="RefSeq" id="XP_007745920.1">
    <property type="nucleotide sequence ID" value="XM_007747730.1"/>
</dbReference>